<sequence>MAVAQAGGQVTEGEQRLGEADVRGVGVLDGVPDLVAGAGIRIEWRDDAATGVRQPGGTERMASA</sequence>
<dbReference type="KEGG" id="noa:BKM31_58475"/>
<dbReference type="AlphaFoldDB" id="A0A1V0AIB4"/>
<proteinExistence type="predicted"/>
<evidence type="ECO:0000313" key="3">
    <source>
        <dbReference type="Proteomes" id="UP000190797"/>
    </source>
</evidence>
<dbReference type="EMBL" id="CP017717">
    <property type="protein sequence ID" value="AQZ69958.1"/>
    <property type="molecule type" value="Genomic_DNA"/>
</dbReference>
<dbReference type="Proteomes" id="UP000190797">
    <property type="component" value="Chromosome"/>
</dbReference>
<evidence type="ECO:0000313" key="2">
    <source>
        <dbReference type="EMBL" id="AQZ69958.1"/>
    </source>
</evidence>
<gene>
    <name evidence="2" type="ORF">BKM31_58475</name>
</gene>
<keyword evidence="3" id="KW-1185">Reference proteome</keyword>
<name>A0A1V0AIB4_9ACTN</name>
<feature type="region of interest" description="Disordered" evidence="1">
    <location>
        <begin position="1"/>
        <end position="21"/>
    </location>
</feature>
<evidence type="ECO:0000256" key="1">
    <source>
        <dbReference type="SAM" id="MobiDB-lite"/>
    </source>
</evidence>
<organism evidence="2 3">
    <name type="scientific">[Actinomadura] parvosata subsp. kistnae</name>
    <dbReference type="NCBI Taxonomy" id="1909395"/>
    <lineage>
        <taxon>Bacteria</taxon>
        <taxon>Bacillati</taxon>
        <taxon>Actinomycetota</taxon>
        <taxon>Actinomycetes</taxon>
        <taxon>Streptosporangiales</taxon>
        <taxon>Streptosporangiaceae</taxon>
        <taxon>Nonomuraea</taxon>
    </lineage>
</organism>
<accession>A0A1V0AIB4</accession>
<protein>
    <submittedName>
        <fullName evidence="2">Uncharacterized protein</fullName>
    </submittedName>
</protein>
<reference evidence="3" key="1">
    <citation type="journal article" date="2017" name="Med. Chem. Commun.">
        <title>Nonomuraea sp. ATCC 55076 harbours the largest actinomycete chromosome to date and the kistamicin biosynthetic gene cluster.</title>
        <authorList>
            <person name="Nazari B."/>
            <person name="Forneris C.C."/>
            <person name="Gibson M.I."/>
            <person name="Moon K."/>
            <person name="Schramma K.R."/>
            <person name="Seyedsayamdost M.R."/>
        </authorList>
    </citation>
    <scope>NUCLEOTIDE SEQUENCE [LARGE SCALE GENOMIC DNA]</scope>
    <source>
        <strain evidence="3">ATCC 55076</strain>
    </source>
</reference>